<feature type="transmembrane region" description="Helical" evidence="1">
    <location>
        <begin position="6"/>
        <end position="26"/>
    </location>
</feature>
<keyword evidence="1" id="KW-0812">Transmembrane</keyword>
<dbReference type="AlphaFoldDB" id="A0A9Y1I287"/>
<feature type="transmembrane region" description="Helical" evidence="1">
    <location>
        <begin position="63"/>
        <end position="82"/>
    </location>
</feature>
<gene>
    <name evidence="2" type="primary">ycf66</name>
    <name evidence="2" type="ORF">SCTW_151</name>
</gene>
<name>A0A9Y1I287_9RHOD</name>
<keyword evidence="1" id="KW-0472">Membrane</keyword>
<dbReference type="InterPro" id="IPR010004">
    <property type="entry name" value="Uncharacterised_Ycf66"/>
</dbReference>
<organism evidence="2">
    <name type="scientific">Sciadococcus taiwanensis</name>
    <dbReference type="NCBI Taxonomy" id="3028030"/>
    <lineage>
        <taxon>Eukaryota</taxon>
        <taxon>Rhodophyta</taxon>
        <taxon>Bangiophyceae</taxon>
        <taxon>Cavernulicolales</taxon>
        <taxon>Cavernulicolaceae</taxon>
        <taxon>Sciadococcus</taxon>
    </lineage>
</organism>
<reference evidence="2" key="1">
    <citation type="journal article" date="2023" name="J. Phycol.">
        <title>Revised classification of the Cyanidiophyceae based on plastid genome data with descriptions of the Cavernulicolales ord. nov. and Galdieriales ord. nov. (Rhodophyta).</title>
        <authorList>
            <person name="Park S.I."/>
            <person name="Cho C.H."/>
            <person name="Ciniglia C."/>
            <person name="Huang T.Y."/>
            <person name="Liu S.L."/>
            <person name="Bustamante D.E."/>
            <person name="Calderon M.S."/>
            <person name="Mansilla A."/>
            <person name="McDermott T."/>
            <person name="Andersen R.A."/>
            <person name="Yoon H.S."/>
        </authorList>
    </citation>
    <scope>NUCLEOTIDE SEQUENCE</scope>
</reference>
<dbReference type="EMBL" id="OP616811">
    <property type="protein sequence ID" value="WDA98933.1"/>
    <property type="molecule type" value="Genomic_DNA"/>
</dbReference>
<feature type="transmembrane region" description="Helical" evidence="1">
    <location>
        <begin position="38"/>
        <end position="57"/>
    </location>
</feature>
<proteinExistence type="predicted"/>
<sequence>MINVGIGPGIILGFLVSLASISLYILRILKPTISKDQDILFMTIGLIYSSILIVHGWRLDPILIFSQILLVGISIFFGYENLTLRNLQAQKNPSKFLNKKILKRKTVEENKTDNFLIKENKINKKQTNLGISNVKKKISENIRNKHNFPNLLLEYKEFEENKNIND</sequence>
<keyword evidence="1" id="KW-1133">Transmembrane helix</keyword>
<protein>
    <recommendedName>
        <fullName evidence="3">Ycf66</fullName>
    </recommendedName>
</protein>
<evidence type="ECO:0000256" key="1">
    <source>
        <dbReference type="SAM" id="Phobius"/>
    </source>
</evidence>
<accession>A0A9Y1I287</accession>
<evidence type="ECO:0000313" key="2">
    <source>
        <dbReference type="EMBL" id="WDA98933.1"/>
    </source>
</evidence>
<keyword evidence="2" id="KW-0934">Plastid</keyword>
<dbReference type="Pfam" id="PF07444">
    <property type="entry name" value="Ycf66_N"/>
    <property type="match status" value="1"/>
</dbReference>
<evidence type="ECO:0008006" key="3">
    <source>
        <dbReference type="Google" id="ProtNLM"/>
    </source>
</evidence>
<geneLocation type="plastid" evidence="2"/>